<sequence length="189" mass="21044">MVTTLHVAHLNLSRFLENPGLQHWKAAIRVLRYLKSTREHGIVYQGSSGKVTVEAFTDADWGSNTDDRRSVSGVMVMIGNGPPVCAGGALDAFDDEGHGYEQEDATQIWEDKQGAIALAQNAVYMYHARTKHVDIRHHFIRENVENGTVKVDYIDTKRQLADMLMKALGTKTLKFLRESTGVKSKSTGQ</sequence>
<dbReference type="Proteomes" id="UP001165121">
    <property type="component" value="Unassembled WGS sequence"/>
</dbReference>
<organism evidence="1 2">
    <name type="scientific">Phytophthora fragariaefolia</name>
    <dbReference type="NCBI Taxonomy" id="1490495"/>
    <lineage>
        <taxon>Eukaryota</taxon>
        <taxon>Sar</taxon>
        <taxon>Stramenopiles</taxon>
        <taxon>Oomycota</taxon>
        <taxon>Peronosporomycetes</taxon>
        <taxon>Peronosporales</taxon>
        <taxon>Peronosporaceae</taxon>
        <taxon>Phytophthora</taxon>
    </lineage>
</organism>
<accession>A0A9W6Y1I9</accession>
<evidence type="ECO:0000313" key="2">
    <source>
        <dbReference type="Proteomes" id="UP001165121"/>
    </source>
</evidence>
<dbReference type="AlphaFoldDB" id="A0A9W6Y1I9"/>
<dbReference type="PANTHER" id="PTHR11439">
    <property type="entry name" value="GAG-POL-RELATED RETROTRANSPOSON"/>
    <property type="match status" value="1"/>
</dbReference>
<protein>
    <submittedName>
        <fullName evidence="1">Unnamed protein product</fullName>
    </submittedName>
</protein>
<keyword evidence="2" id="KW-1185">Reference proteome</keyword>
<proteinExistence type="predicted"/>
<evidence type="ECO:0000313" key="1">
    <source>
        <dbReference type="EMBL" id="GMF52757.1"/>
    </source>
</evidence>
<dbReference type="CDD" id="cd09272">
    <property type="entry name" value="RNase_HI_RT_Ty1"/>
    <property type="match status" value="1"/>
</dbReference>
<reference evidence="1" key="1">
    <citation type="submission" date="2023-04" db="EMBL/GenBank/DDBJ databases">
        <title>Phytophthora fragariaefolia NBRC 109709.</title>
        <authorList>
            <person name="Ichikawa N."/>
            <person name="Sato H."/>
            <person name="Tonouchi N."/>
        </authorList>
    </citation>
    <scope>NUCLEOTIDE SEQUENCE</scope>
    <source>
        <strain evidence="1">NBRC 109709</strain>
    </source>
</reference>
<comment type="caution">
    <text evidence="1">The sequence shown here is derived from an EMBL/GenBank/DDBJ whole genome shotgun (WGS) entry which is preliminary data.</text>
</comment>
<name>A0A9W6Y1I9_9STRA</name>
<gene>
    <name evidence="1" type="ORF">Pfra01_002166300</name>
</gene>
<dbReference type="PANTHER" id="PTHR11439:SF440">
    <property type="entry name" value="INTEGRASE CATALYTIC DOMAIN-CONTAINING PROTEIN"/>
    <property type="match status" value="1"/>
</dbReference>
<dbReference type="EMBL" id="BSXT01003137">
    <property type="protein sequence ID" value="GMF52757.1"/>
    <property type="molecule type" value="Genomic_DNA"/>
</dbReference>
<dbReference type="OrthoDB" id="128794at2759"/>